<keyword evidence="7" id="KW-0594">Phospholipid biosynthesis</keyword>
<evidence type="ECO:0000256" key="2">
    <source>
        <dbReference type="ARBA" id="ARBA00008655"/>
    </source>
</evidence>
<comment type="domain">
    <text evidence="7">The HXXXXD motif is essential for acyltransferase activity and may constitute the binding site for the phosphate moiety of the glycerol-3-phosphate.</text>
</comment>
<dbReference type="Proteomes" id="UP000448867">
    <property type="component" value="Unassembled WGS sequence"/>
</dbReference>
<keyword evidence="5 7" id="KW-0443">Lipid metabolism</keyword>
<dbReference type="GO" id="GO:0003841">
    <property type="term" value="F:1-acylglycerol-3-phosphate O-acyltransferase activity"/>
    <property type="evidence" value="ECO:0007669"/>
    <property type="project" value="UniProtKB-UniRule"/>
</dbReference>
<dbReference type="CDD" id="cd07989">
    <property type="entry name" value="LPLAT_AGPAT-like"/>
    <property type="match status" value="1"/>
</dbReference>
<dbReference type="GO" id="GO:0016020">
    <property type="term" value="C:membrane"/>
    <property type="evidence" value="ECO:0007669"/>
    <property type="project" value="InterPro"/>
</dbReference>
<dbReference type="EMBL" id="WKKI01000002">
    <property type="protein sequence ID" value="MRX70902.1"/>
    <property type="molecule type" value="Genomic_DNA"/>
</dbReference>
<evidence type="ECO:0000256" key="4">
    <source>
        <dbReference type="ARBA" id="ARBA00022679"/>
    </source>
</evidence>
<dbReference type="SMART" id="SM00563">
    <property type="entry name" value="PlsC"/>
    <property type="match status" value="1"/>
</dbReference>
<keyword evidence="6 7" id="KW-0012">Acyltransferase</keyword>
<proteinExistence type="inferred from homology"/>
<dbReference type="AlphaFoldDB" id="A0A7X2IWT4"/>
<evidence type="ECO:0000256" key="3">
    <source>
        <dbReference type="ARBA" id="ARBA00022516"/>
    </source>
</evidence>
<dbReference type="InterPro" id="IPR002123">
    <property type="entry name" value="Plipid/glycerol_acylTrfase"/>
</dbReference>
<keyword evidence="4 7" id="KW-0808">Transferase</keyword>
<dbReference type="Pfam" id="PF01553">
    <property type="entry name" value="Acyltransferase"/>
    <property type="match status" value="1"/>
</dbReference>
<evidence type="ECO:0000256" key="1">
    <source>
        <dbReference type="ARBA" id="ARBA00005189"/>
    </source>
</evidence>
<name>A0A7X2IWT4_9BACI</name>
<dbReference type="OrthoDB" id="9803035at2"/>
<evidence type="ECO:0000259" key="8">
    <source>
        <dbReference type="SMART" id="SM00563"/>
    </source>
</evidence>
<organism evidence="9 10">
    <name type="scientific">Metabacillus lacus</name>
    <dbReference type="NCBI Taxonomy" id="1983721"/>
    <lineage>
        <taxon>Bacteria</taxon>
        <taxon>Bacillati</taxon>
        <taxon>Bacillota</taxon>
        <taxon>Bacilli</taxon>
        <taxon>Bacillales</taxon>
        <taxon>Bacillaceae</taxon>
        <taxon>Metabacillus</taxon>
    </lineage>
</organism>
<dbReference type="SUPFAM" id="SSF69593">
    <property type="entry name" value="Glycerol-3-phosphate (1)-acyltransferase"/>
    <property type="match status" value="1"/>
</dbReference>
<keyword evidence="3 7" id="KW-0444">Lipid biosynthesis</keyword>
<evidence type="ECO:0000313" key="9">
    <source>
        <dbReference type="EMBL" id="MRX70902.1"/>
    </source>
</evidence>
<sequence>MIYGALFVLFSLPKLRKIKKIGPDVPVALRDNAAHQQPELLGRRLLKITGSDITVSGRENIPDGPVLFVSNHQGNFDIFVCLGYLEKPIGFLSKVEVKKIPVVPKWMEAINCIFIDRRNRRQALLSLKEGTEKLRNGHSLLIFPEGTRSKGRQLGEFKTGALRMARDAAVPIVPVAINGTYAIMEHNTGPVLKPASVTLSISKPLLPEDYMNMDLTEIAQRLHHTIQQSLEK</sequence>
<evidence type="ECO:0000313" key="10">
    <source>
        <dbReference type="Proteomes" id="UP000448867"/>
    </source>
</evidence>
<comment type="similarity">
    <text evidence="2 7">Belongs to the 1-acyl-sn-glycerol-3-phosphate acyltransferase family.</text>
</comment>
<dbReference type="InterPro" id="IPR004552">
    <property type="entry name" value="AGP_acyltrans"/>
</dbReference>
<dbReference type="PANTHER" id="PTHR10434">
    <property type="entry name" value="1-ACYL-SN-GLYCEROL-3-PHOSPHATE ACYLTRANSFERASE"/>
    <property type="match status" value="1"/>
</dbReference>
<dbReference type="GO" id="GO:0006654">
    <property type="term" value="P:phosphatidic acid biosynthetic process"/>
    <property type="evidence" value="ECO:0007669"/>
    <property type="project" value="TreeGrafter"/>
</dbReference>
<reference evidence="9 10" key="1">
    <citation type="submission" date="2019-11" db="EMBL/GenBank/DDBJ databases">
        <title>Bacillus lacus genome.</title>
        <authorList>
            <person name="Allen C.J."/>
            <person name="Newman J.D."/>
        </authorList>
    </citation>
    <scope>NUCLEOTIDE SEQUENCE [LARGE SCALE GENOMIC DNA]</scope>
    <source>
        <strain evidence="9 10">KCTC 33946</strain>
    </source>
</reference>
<feature type="domain" description="Phospholipid/glycerol acyltransferase" evidence="8">
    <location>
        <begin position="66"/>
        <end position="180"/>
    </location>
</feature>
<keyword evidence="7" id="KW-1208">Phospholipid metabolism</keyword>
<gene>
    <name evidence="9" type="ORF">GJU40_01805</name>
</gene>
<evidence type="ECO:0000256" key="5">
    <source>
        <dbReference type="ARBA" id="ARBA00023098"/>
    </source>
</evidence>
<accession>A0A7X2IWT4</accession>
<evidence type="ECO:0000256" key="7">
    <source>
        <dbReference type="RuleBase" id="RU361267"/>
    </source>
</evidence>
<dbReference type="EC" id="2.3.1.51" evidence="7"/>
<comment type="pathway">
    <text evidence="1">Lipid metabolism.</text>
</comment>
<comment type="caution">
    <text evidence="9">The sequence shown here is derived from an EMBL/GenBank/DDBJ whole genome shotgun (WGS) entry which is preliminary data.</text>
</comment>
<evidence type="ECO:0000256" key="6">
    <source>
        <dbReference type="ARBA" id="ARBA00023315"/>
    </source>
</evidence>
<protein>
    <recommendedName>
        <fullName evidence="7">1-acyl-sn-glycerol-3-phosphate acyltransferase</fullName>
        <ecNumber evidence="7">2.3.1.51</ecNumber>
    </recommendedName>
</protein>
<comment type="catalytic activity">
    <reaction evidence="7">
        <text>a 1-acyl-sn-glycero-3-phosphate + an acyl-CoA = a 1,2-diacyl-sn-glycero-3-phosphate + CoA</text>
        <dbReference type="Rhea" id="RHEA:19709"/>
        <dbReference type="ChEBI" id="CHEBI:57287"/>
        <dbReference type="ChEBI" id="CHEBI:57970"/>
        <dbReference type="ChEBI" id="CHEBI:58342"/>
        <dbReference type="ChEBI" id="CHEBI:58608"/>
        <dbReference type="EC" id="2.3.1.51"/>
    </reaction>
</comment>
<keyword evidence="10" id="KW-1185">Reference proteome</keyword>
<dbReference type="NCBIfam" id="TIGR00530">
    <property type="entry name" value="AGP_acyltrn"/>
    <property type="match status" value="1"/>
</dbReference>
<dbReference type="PANTHER" id="PTHR10434:SF64">
    <property type="entry name" value="1-ACYL-SN-GLYCEROL-3-PHOSPHATE ACYLTRANSFERASE-RELATED"/>
    <property type="match status" value="1"/>
</dbReference>